<dbReference type="InterPro" id="IPR036249">
    <property type="entry name" value="Thioredoxin-like_sf"/>
</dbReference>
<dbReference type="GeneID" id="96001725"/>
<evidence type="ECO:0000313" key="4">
    <source>
        <dbReference type="Proteomes" id="UP000803884"/>
    </source>
</evidence>
<keyword evidence="4" id="KW-1185">Reference proteome</keyword>
<dbReference type="GO" id="GO:0016209">
    <property type="term" value="F:antioxidant activity"/>
    <property type="evidence" value="ECO:0007669"/>
    <property type="project" value="InterPro"/>
</dbReference>
<dbReference type="Gene3D" id="3.40.30.10">
    <property type="entry name" value="Glutaredoxin"/>
    <property type="match status" value="1"/>
</dbReference>
<dbReference type="Proteomes" id="UP000803884">
    <property type="component" value="Unassembled WGS sequence"/>
</dbReference>
<evidence type="ECO:0000313" key="3">
    <source>
        <dbReference type="EMBL" id="KAL1590805.1"/>
    </source>
</evidence>
<sequence>MAHLPSNPFPSLTLPSTSGTPVSPSTLSGLSILFPTSSERTTTSFRSAADRLLSNGVSHVFGVAAASSSPSAQQQVKESLGLPFQLLSDEKGELKQALGGFEGTLAVEDGVVVQVWEGEGAGAEELLGWLEGRVGREGLSTRAEADMLENMTGR</sequence>
<name>A0AB34L194_9PEZI</name>
<evidence type="ECO:0000259" key="2">
    <source>
        <dbReference type="Pfam" id="PF00578"/>
    </source>
</evidence>
<accession>A0AB34L194</accession>
<protein>
    <recommendedName>
        <fullName evidence="2">Alkyl hydroperoxide reductase subunit C/ Thiol specific antioxidant domain-containing protein</fullName>
    </recommendedName>
</protein>
<gene>
    <name evidence="3" type="ORF">WHR41_00281</name>
</gene>
<organism evidence="3 4">
    <name type="scientific">Cladosporium halotolerans</name>
    <dbReference type="NCBI Taxonomy" id="1052096"/>
    <lineage>
        <taxon>Eukaryota</taxon>
        <taxon>Fungi</taxon>
        <taxon>Dikarya</taxon>
        <taxon>Ascomycota</taxon>
        <taxon>Pezizomycotina</taxon>
        <taxon>Dothideomycetes</taxon>
        <taxon>Dothideomycetidae</taxon>
        <taxon>Cladosporiales</taxon>
        <taxon>Cladosporiaceae</taxon>
        <taxon>Cladosporium</taxon>
    </lineage>
</organism>
<evidence type="ECO:0000256" key="1">
    <source>
        <dbReference type="SAM" id="MobiDB-lite"/>
    </source>
</evidence>
<dbReference type="SUPFAM" id="SSF52833">
    <property type="entry name" value="Thioredoxin-like"/>
    <property type="match status" value="1"/>
</dbReference>
<dbReference type="GO" id="GO:0016491">
    <property type="term" value="F:oxidoreductase activity"/>
    <property type="evidence" value="ECO:0007669"/>
    <property type="project" value="InterPro"/>
</dbReference>
<comment type="caution">
    <text evidence="3">The sequence shown here is derived from an EMBL/GenBank/DDBJ whole genome shotgun (WGS) entry which is preliminary data.</text>
</comment>
<dbReference type="AlphaFoldDB" id="A0AB34L194"/>
<feature type="domain" description="Alkyl hydroperoxide reductase subunit C/ Thiol specific antioxidant" evidence="2">
    <location>
        <begin position="7"/>
        <end position="101"/>
    </location>
</feature>
<dbReference type="InterPro" id="IPR000866">
    <property type="entry name" value="AhpC/TSA"/>
</dbReference>
<proteinExistence type="predicted"/>
<feature type="region of interest" description="Disordered" evidence="1">
    <location>
        <begin position="1"/>
        <end position="21"/>
    </location>
</feature>
<dbReference type="Pfam" id="PF00578">
    <property type="entry name" value="AhpC-TSA"/>
    <property type="match status" value="1"/>
</dbReference>
<reference evidence="3 4" key="1">
    <citation type="journal article" date="2020" name="Microbiol. Resour. Announc.">
        <title>Draft Genome Sequence of a Cladosporium Species Isolated from the Mesophotic Ascidian Didemnum maculosum.</title>
        <authorList>
            <person name="Gioti A."/>
            <person name="Siaperas R."/>
            <person name="Nikolaivits E."/>
            <person name="Le Goff G."/>
            <person name="Ouazzani J."/>
            <person name="Kotoulas G."/>
            <person name="Topakas E."/>
        </authorList>
    </citation>
    <scope>NUCLEOTIDE SEQUENCE [LARGE SCALE GENOMIC DNA]</scope>
    <source>
        <strain evidence="3 4">TM138-S3</strain>
    </source>
</reference>
<dbReference type="EMBL" id="JAAQHG020000001">
    <property type="protein sequence ID" value="KAL1590805.1"/>
    <property type="molecule type" value="Genomic_DNA"/>
</dbReference>
<dbReference type="RefSeq" id="XP_069233910.1">
    <property type="nucleotide sequence ID" value="XM_069368887.1"/>
</dbReference>